<evidence type="ECO:0008006" key="4">
    <source>
        <dbReference type="Google" id="ProtNLM"/>
    </source>
</evidence>
<sequence length="136" mass="13475">MRLSPGGVASRRASAHARLGAACLVMTAMLMPAVVVAPASAAEVEAEWMSGHAGMAGMAGMSDKSMGAPSGHAGHGAMAMPPTWLAVAMLAVLVVLVVAAIAAAVRPAHRPTAVRWGVAGELVMAGAMAYMAAMAA</sequence>
<evidence type="ECO:0000256" key="1">
    <source>
        <dbReference type="SAM" id="Phobius"/>
    </source>
</evidence>
<keyword evidence="1" id="KW-1133">Transmembrane helix</keyword>
<proteinExistence type="predicted"/>
<dbReference type="EMBL" id="JAIQZJ010000008">
    <property type="protein sequence ID" value="MBZ5739438.1"/>
    <property type="molecule type" value="Genomic_DNA"/>
</dbReference>
<accession>A0ABS7UFK9</accession>
<organism evidence="2 3">
    <name type="scientific">Nocardioides mangrovi</name>
    <dbReference type="NCBI Taxonomy" id="2874580"/>
    <lineage>
        <taxon>Bacteria</taxon>
        <taxon>Bacillati</taxon>
        <taxon>Actinomycetota</taxon>
        <taxon>Actinomycetes</taxon>
        <taxon>Propionibacteriales</taxon>
        <taxon>Nocardioidaceae</taxon>
        <taxon>Nocardioides</taxon>
    </lineage>
</organism>
<feature type="transmembrane region" description="Helical" evidence="1">
    <location>
        <begin position="116"/>
        <end position="135"/>
    </location>
</feature>
<comment type="caution">
    <text evidence="2">The sequence shown here is derived from an EMBL/GenBank/DDBJ whole genome shotgun (WGS) entry which is preliminary data.</text>
</comment>
<gene>
    <name evidence="2" type="ORF">K8U61_14795</name>
</gene>
<keyword evidence="1" id="KW-0812">Transmembrane</keyword>
<feature type="transmembrane region" description="Helical" evidence="1">
    <location>
        <begin position="84"/>
        <end position="104"/>
    </location>
</feature>
<keyword evidence="1" id="KW-0472">Membrane</keyword>
<reference evidence="2 3" key="1">
    <citation type="submission" date="2021-09" db="EMBL/GenBank/DDBJ databases">
        <title>Whole genome sequence of Nocardioides sp. GBK3QG-3.</title>
        <authorList>
            <person name="Tuo L."/>
        </authorList>
    </citation>
    <scope>NUCLEOTIDE SEQUENCE [LARGE SCALE GENOMIC DNA]</scope>
    <source>
        <strain evidence="2 3">GBK3QG-3</strain>
    </source>
</reference>
<evidence type="ECO:0000313" key="2">
    <source>
        <dbReference type="EMBL" id="MBZ5739438.1"/>
    </source>
</evidence>
<name>A0ABS7UFK9_9ACTN</name>
<keyword evidence="3" id="KW-1185">Reference proteome</keyword>
<dbReference type="Proteomes" id="UP000780875">
    <property type="component" value="Unassembled WGS sequence"/>
</dbReference>
<protein>
    <recommendedName>
        <fullName evidence="4">DUF5134 domain-containing protein</fullName>
    </recommendedName>
</protein>
<evidence type="ECO:0000313" key="3">
    <source>
        <dbReference type="Proteomes" id="UP000780875"/>
    </source>
</evidence>